<dbReference type="FunFam" id="3.40.50.720:FF:000084">
    <property type="entry name" value="Short-chain dehydrogenase reductase"/>
    <property type="match status" value="1"/>
</dbReference>
<comment type="caution">
    <text evidence="3">The sequence shown here is derived from an EMBL/GenBank/DDBJ whole genome shotgun (WGS) entry which is preliminary data.</text>
</comment>
<dbReference type="STRING" id="297318.BK138_17065"/>
<dbReference type="PANTHER" id="PTHR48107">
    <property type="entry name" value="NADPH-DEPENDENT ALDEHYDE REDUCTASE-LIKE PROTEIN, CHLOROPLASTIC-RELATED"/>
    <property type="match status" value="1"/>
</dbReference>
<reference evidence="3 4" key="1">
    <citation type="submission" date="2016-11" db="EMBL/GenBank/DDBJ databases">
        <title>Paenibacillus species isolates.</title>
        <authorList>
            <person name="Beno S.M."/>
        </authorList>
    </citation>
    <scope>NUCLEOTIDE SEQUENCE [LARGE SCALE GENOMIC DNA]</scope>
    <source>
        <strain evidence="3 4">FSL R5-0378</strain>
    </source>
</reference>
<dbReference type="Proteomes" id="UP000187172">
    <property type="component" value="Unassembled WGS sequence"/>
</dbReference>
<dbReference type="GO" id="GO:0008206">
    <property type="term" value="P:bile acid metabolic process"/>
    <property type="evidence" value="ECO:0007669"/>
    <property type="project" value="UniProtKB-ARBA"/>
</dbReference>
<name>A0A1R1EP52_9BACL</name>
<organism evidence="3 4">
    <name type="scientific">Paenibacillus rhizosphaerae</name>
    <dbReference type="NCBI Taxonomy" id="297318"/>
    <lineage>
        <taxon>Bacteria</taxon>
        <taxon>Bacillati</taxon>
        <taxon>Bacillota</taxon>
        <taxon>Bacilli</taxon>
        <taxon>Bacillales</taxon>
        <taxon>Paenibacillaceae</taxon>
        <taxon>Paenibacillus</taxon>
    </lineage>
</organism>
<dbReference type="InterPro" id="IPR002347">
    <property type="entry name" value="SDR_fam"/>
</dbReference>
<gene>
    <name evidence="3" type="ORF">BK138_17065</name>
</gene>
<proteinExistence type="inferred from homology"/>
<dbReference type="InterPro" id="IPR020904">
    <property type="entry name" value="Sc_DH/Rdtase_CS"/>
</dbReference>
<dbReference type="PRINTS" id="PR00080">
    <property type="entry name" value="SDRFAMILY"/>
</dbReference>
<dbReference type="Gene3D" id="3.40.50.720">
    <property type="entry name" value="NAD(P)-binding Rossmann-like Domain"/>
    <property type="match status" value="1"/>
</dbReference>
<evidence type="ECO:0000313" key="4">
    <source>
        <dbReference type="Proteomes" id="UP000187172"/>
    </source>
</evidence>
<evidence type="ECO:0000256" key="2">
    <source>
        <dbReference type="ARBA" id="ARBA00023002"/>
    </source>
</evidence>
<sequence>MNYPYAKYGVIHQCKDIPVAFPPDQHQHGQPGIEYVMNPLPISENPNYVGTGKLKGKVAIITGGDSGIGRAVAIAFAKEGADLVIVYLNEHRDAQDTERRIRQLGRKCLLLPVDVRSPGFASYIVDSTLKAFGKIDILINNAGVQYFQTSLLDISEEQLRNTFEVNILSFILLTKAVLPHLRPGSSIVNTASVTAYLGNDTLMDYSSTKGAIVSFTRALARNLAPQCIRVNAVAPGPVWTPLNPASIPPERVAVFGRDVPLGRAAQPYELAPTYVLLASDDGSYITGTTIHINGGQMVTD</sequence>
<protein>
    <submittedName>
        <fullName evidence="3">NAD(P)-dependent oxidoreductase</fullName>
    </submittedName>
</protein>
<dbReference type="RefSeq" id="WP_076170986.1">
    <property type="nucleotide sequence ID" value="NZ_MRTP01000004.1"/>
</dbReference>
<evidence type="ECO:0000256" key="1">
    <source>
        <dbReference type="ARBA" id="ARBA00006484"/>
    </source>
</evidence>
<keyword evidence="2" id="KW-0560">Oxidoreductase</keyword>
<accession>A0A1R1EP52</accession>
<dbReference type="InterPro" id="IPR036291">
    <property type="entry name" value="NAD(P)-bd_dom_sf"/>
</dbReference>
<dbReference type="GO" id="GO:0016614">
    <property type="term" value="F:oxidoreductase activity, acting on CH-OH group of donors"/>
    <property type="evidence" value="ECO:0007669"/>
    <property type="project" value="UniProtKB-ARBA"/>
</dbReference>
<keyword evidence="4" id="KW-1185">Reference proteome</keyword>
<comment type="similarity">
    <text evidence="1">Belongs to the short-chain dehydrogenases/reductases (SDR) family.</text>
</comment>
<dbReference type="AlphaFoldDB" id="A0A1R1EP52"/>
<evidence type="ECO:0000313" key="3">
    <source>
        <dbReference type="EMBL" id="OMF53549.1"/>
    </source>
</evidence>
<dbReference type="Pfam" id="PF13561">
    <property type="entry name" value="adh_short_C2"/>
    <property type="match status" value="1"/>
</dbReference>
<dbReference type="EMBL" id="MRTP01000004">
    <property type="protein sequence ID" value="OMF53549.1"/>
    <property type="molecule type" value="Genomic_DNA"/>
</dbReference>
<dbReference type="PROSITE" id="PS00061">
    <property type="entry name" value="ADH_SHORT"/>
    <property type="match status" value="1"/>
</dbReference>
<dbReference type="PRINTS" id="PR00081">
    <property type="entry name" value="GDHRDH"/>
</dbReference>
<dbReference type="PANTHER" id="PTHR48107:SF16">
    <property type="entry name" value="NADPH-DEPENDENT ALDEHYDE REDUCTASE 1, CHLOROPLASTIC"/>
    <property type="match status" value="1"/>
</dbReference>
<dbReference type="SUPFAM" id="SSF51735">
    <property type="entry name" value="NAD(P)-binding Rossmann-fold domains"/>
    <property type="match status" value="1"/>
</dbReference>